<reference evidence="1 2" key="1">
    <citation type="submission" date="2018-03" db="EMBL/GenBank/DDBJ databases">
        <title>Draft genome sequence of Rohu Carp (Labeo rohita).</title>
        <authorList>
            <person name="Das P."/>
            <person name="Kushwaha B."/>
            <person name="Joshi C.G."/>
            <person name="Kumar D."/>
            <person name="Nagpure N.S."/>
            <person name="Sahoo L."/>
            <person name="Das S.P."/>
            <person name="Bit A."/>
            <person name="Patnaik S."/>
            <person name="Meher P.K."/>
            <person name="Jayasankar P."/>
            <person name="Koringa P.G."/>
            <person name="Patel N.V."/>
            <person name="Hinsu A.T."/>
            <person name="Kumar R."/>
            <person name="Pandey M."/>
            <person name="Agarwal S."/>
            <person name="Srivastava S."/>
            <person name="Singh M."/>
            <person name="Iquebal M.A."/>
            <person name="Jaiswal S."/>
            <person name="Angadi U.B."/>
            <person name="Kumar N."/>
            <person name="Raza M."/>
            <person name="Shah T.M."/>
            <person name="Rai A."/>
            <person name="Jena J.K."/>
        </authorList>
    </citation>
    <scope>NUCLEOTIDE SEQUENCE [LARGE SCALE GENOMIC DNA]</scope>
    <source>
        <strain evidence="1">DASCIFA01</strain>
        <tissue evidence="1">Testis</tissue>
    </source>
</reference>
<sequence length="93" mass="10110">MSDTDFVMSPAQISLFQRPSGSPHTVRNRVARRAHLAENKASDKQANTDNALAYMWVKAVTGDGKLHQCCSRGSGSAEVSHGGVKLILQEKEE</sequence>
<protein>
    <submittedName>
        <fullName evidence="1">Uncharacterized protein</fullName>
    </submittedName>
</protein>
<comment type="caution">
    <text evidence="1">The sequence shown here is derived from an EMBL/GenBank/DDBJ whole genome shotgun (WGS) entry which is preliminary data.</text>
</comment>
<organism evidence="1 2">
    <name type="scientific">Labeo rohita</name>
    <name type="common">Indian major carp</name>
    <name type="synonym">Cyprinus rohita</name>
    <dbReference type="NCBI Taxonomy" id="84645"/>
    <lineage>
        <taxon>Eukaryota</taxon>
        <taxon>Metazoa</taxon>
        <taxon>Chordata</taxon>
        <taxon>Craniata</taxon>
        <taxon>Vertebrata</taxon>
        <taxon>Euteleostomi</taxon>
        <taxon>Actinopterygii</taxon>
        <taxon>Neopterygii</taxon>
        <taxon>Teleostei</taxon>
        <taxon>Ostariophysi</taxon>
        <taxon>Cypriniformes</taxon>
        <taxon>Cyprinidae</taxon>
        <taxon>Labeoninae</taxon>
        <taxon>Labeonini</taxon>
        <taxon>Labeo</taxon>
    </lineage>
</organism>
<keyword evidence="2" id="KW-1185">Reference proteome</keyword>
<accession>A0A498NB58</accession>
<dbReference type="EMBL" id="QBIY01011822">
    <property type="protein sequence ID" value="RXN29112.1"/>
    <property type="molecule type" value="Genomic_DNA"/>
</dbReference>
<name>A0A498NB58_LABRO</name>
<proteinExistence type="predicted"/>
<gene>
    <name evidence="1" type="ORF">ROHU_018841</name>
</gene>
<evidence type="ECO:0000313" key="2">
    <source>
        <dbReference type="Proteomes" id="UP000290572"/>
    </source>
</evidence>
<dbReference type="AlphaFoldDB" id="A0A498NB58"/>
<evidence type="ECO:0000313" key="1">
    <source>
        <dbReference type="EMBL" id="RXN29112.1"/>
    </source>
</evidence>
<dbReference type="Proteomes" id="UP000290572">
    <property type="component" value="Unassembled WGS sequence"/>
</dbReference>